<accession>A0A3L8Q1F0</accession>
<dbReference type="Proteomes" id="UP000281474">
    <property type="component" value="Unassembled WGS sequence"/>
</dbReference>
<proteinExistence type="predicted"/>
<keyword evidence="3" id="KW-1185">Reference proteome</keyword>
<evidence type="ECO:0000259" key="1">
    <source>
        <dbReference type="Pfam" id="PF13612"/>
    </source>
</evidence>
<sequence>MPLFPNLPARSQFVRQASNLWRVKQLFHQHLCHQLRADTCNVHLIDGFPIELCKLTRVRKCKSFKGDANHSYCASKDMKYFGFHGHLLVDGRGIPVEFTVTAANVDERDAAYEIINNIKGLLIGDKGLIRPILNQECSQADIYLQTPLRKNMKDERPKWVVKQLMNVRRKIETTIGQLVEYFDIEHINCRDLWHLTSRMGRKILGLSIGGYLNLELGKDSMKFEGMLAG</sequence>
<dbReference type="Pfam" id="PF13612">
    <property type="entry name" value="DDE_Tnp_1_3"/>
    <property type="match status" value="1"/>
</dbReference>
<dbReference type="NCBIfam" id="NF033520">
    <property type="entry name" value="transpos_IS982"/>
    <property type="match status" value="1"/>
</dbReference>
<dbReference type="InterPro" id="IPR025668">
    <property type="entry name" value="Tnp_DDE_dom"/>
</dbReference>
<comment type="caution">
    <text evidence="2">The sequence shown here is derived from an EMBL/GenBank/DDBJ whole genome shotgun (WGS) entry which is preliminary data.</text>
</comment>
<organism evidence="2 3">
    <name type="scientific">Parashewanella curva</name>
    <dbReference type="NCBI Taxonomy" id="2338552"/>
    <lineage>
        <taxon>Bacteria</taxon>
        <taxon>Pseudomonadati</taxon>
        <taxon>Pseudomonadota</taxon>
        <taxon>Gammaproteobacteria</taxon>
        <taxon>Alteromonadales</taxon>
        <taxon>Shewanellaceae</taxon>
        <taxon>Parashewanella</taxon>
    </lineage>
</organism>
<dbReference type="RefSeq" id="WP_121838108.1">
    <property type="nucleotide sequence ID" value="NZ_ML014762.1"/>
</dbReference>
<gene>
    <name evidence="2" type="ORF">D5018_06030</name>
</gene>
<name>A0A3L8Q1F0_9GAMM</name>
<feature type="domain" description="Transposase DDE" evidence="1">
    <location>
        <begin position="39"/>
        <end position="190"/>
    </location>
</feature>
<reference evidence="2 3" key="1">
    <citation type="submission" date="2018-09" db="EMBL/GenBank/DDBJ databases">
        <title>Phylogeny of the Shewanellaceae, and recommendation for two new genera, Pseudoshewanella and Parashewanella.</title>
        <authorList>
            <person name="Wang G."/>
        </authorList>
    </citation>
    <scope>NUCLEOTIDE SEQUENCE [LARGE SCALE GENOMIC DNA]</scope>
    <source>
        <strain evidence="2 3">C51</strain>
    </source>
</reference>
<evidence type="ECO:0000313" key="3">
    <source>
        <dbReference type="Proteomes" id="UP000281474"/>
    </source>
</evidence>
<dbReference type="OrthoDB" id="6196569at2"/>
<dbReference type="AlphaFoldDB" id="A0A3L8Q1F0"/>
<dbReference type="EMBL" id="QZEI01000013">
    <property type="protein sequence ID" value="RLV60658.1"/>
    <property type="molecule type" value="Genomic_DNA"/>
</dbReference>
<protein>
    <submittedName>
        <fullName evidence="2">IS982 family transposase</fullName>
    </submittedName>
</protein>
<evidence type="ECO:0000313" key="2">
    <source>
        <dbReference type="EMBL" id="RLV60658.1"/>
    </source>
</evidence>